<protein>
    <recommendedName>
        <fullName evidence="5">RING-type domain-containing protein</fullName>
    </recommendedName>
</protein>
<dbReference type="Gene3D" id="3.30.40.10">
    <property type="entry name" value="Zinc/RING finger domain, C3HC4 (zinc finger)"/>
    <property type="match status" value="1"/>
</dbReference>
<evidence type="ECO:0000259" key="5">
    <source>
        <dbReference type="PROSITE" id="PS50089"/>
    </source>
</evidence>
<evidence type="ECO:0000313" key="6">
    <source>
        <dbReference type="EMBL" id="KAA1107160.1"/>
    </source>
</evidence>
<evidence type="ECO:0000256" key="1">
    <source>
        <dbReference type="ARBA" id="ARBA00022723"/>
    </source>
</evidence>
<keyword evidence="7" id="KW-1185">Reference proteome</keyword>
<proteinExistence type="predicted"/>
<dbReference type="OrthoDB" id="8062037at2759"/>
<comment type="caution">
    <text evidence="6">The sequence shown here is derived from an EMBL/GenBank/DDBJ whole genome shotgun (WGS) entry which is preliminary data.</text>
</comment>
<evidence type="ECO:0000256" key="2">
    <source>
        <dbReference type="ARBA" id="ARBA00022771"/>
    </source>
</evidence>
<dbReference type="Proteomes" id="UP000324748">
    <property type="component" value="Unassembled WGS sequence"/>
</dbReference>
<dbReference type="InterPro" id="IPR001841">
    <property type="entry name" value="Znf_RING"/>
</dbReference>
<dbReference type="InterPro" id="IPR018957">
    <property type="entry name" value="Znf_C3HC4_RING-type"/>
</dbReference>
<reference evidence="6 7" key="1">
    <citation type="submission" date="2019-05" db="EMBL/GenBank/DDBJ databases">
        <title>Emergence of the Ug99 lineage of the wheat stem rust pathogen through somatic hybridization.</title>
        <authorList>
            <person name="Li F."/>
            <person name="Upadhyaya N.M."/>
            <person name="Sperschneider J."/>
            <person name="Matny O."/>
            <person name="Nguyen-Phuc H."/>
            <person name="Mago R."/>
            <person name="Raley C."/>
            <person name="Miller M.E."/>
            <person name="Silverstein K.A.T."/>
            <person name="Henningsen E."/>
            <person name="Hirsch C.D."/>
            <person name="Visser B."/>
            <person name="Pretorius Z.A."/>
            <person name="Steffenson B.J."/>
            <person name="Schwessinger B."/>
            <person name="Dodds P.N."/>
            <person name="Figueroa M."/>
        </authorList>
    </citation>
    <scope>NUCLEOTIDE SEQUENCE [LARGE SCALE GENOMIC DNA]</scope>
    <source>
        <strain evidence="6">21-0</strain>
    </source>
</reference>
<accession>A0A5B0Q1P7</accession>
<feature type="domain" description="RING-type" evidence="5">
    <location>
        <begin position="61"/>
        <end position="105"/>
    </location>
</feature>
<dbReference type="GO" id="GO:0008270">
    <property type="term" value="F:zinc ion binding"/>
    <property type="evidence" value="ECO:0007669"/>
    <property type="project" value="UniProtKB-KW"/>
</dbReference>
<evidence type="ECO:0000313" key="7">
    <source>
        <dbReference type="Proteomes" id="UP000324748"/>
    </source>
</evidence>
<dbReference type="PROSITE" id="PS50089">
    <property type="entry name" value="ZF_RING_2"/>
    <property type="match status" value="1"/>
</dbReference>
<gene>
    <name evidence="6" type="ORF">PGT21_004568</name>
</gene>
<organism evidence="6 7">
    <name type="scientific">Puccinia graminis f. sp. tritici</name>
    <dbReference type="NCBI Taxonomy" id="56615"/>
    <lineage>
        <taxon>Eukaryota</taxon>
        <taxon>Fungi</taxon>
        <taxon>Dikarya</taxon>
        <taxon>Basidiomycota</taxon>
        <taxon>Pucciniomycotina</taxon>
        <taxon>Pucciniomycetes</taxon>
        <taxon>Pucciniales</taxon>
        <taxon>Pucciniaceae</taxon>
        <taxon>Puccinia</taxon>
    </lineage>
</organism>
<keyword evidence="2 4" id="KW-0863">Zinc-finger</keyword>
<keyword evidence="3" id="KW-0862">Zinc</keyword>
<dbReference type="EMBL" id="VSWC01000029">
    <property type="protein sequence ID" value="KAA1107160.1"/>
    <property type="molecule type" value="Genomic_DNA"/>
</dbReference>
<name>A0A5B0Q1P7_PUCGR</name>
<dbReference type="SUPFAM" id="SSF57850">
    <property type="entry name" value="RING/U-box"/>
    <property type="match status" value="1"/>
</dbReference>
<evidence type="ECO:0000256" key="3">
    <source>
        <dbReference type="ARBA" id="ARBA00022833"/>
    </source>
</evidence>
<dbReference type="AlphaFoldDB" id="A0A5B0Q1P7"/>
<dbReference type="InterPro" id="IPR013083">
    <property type="entry name" value="Znf_RING/FYVE/PHD"/>
</dbReference>
<sequence length="190" mass="20739">MRLISSVVATMSVNCKIFQVIVETSTIHAVNQITSLGENALLKSGLQLKKRMVGDSSPEICAIFQDELSGNIKKWDTCKHLYHKYCIETWNRYGQGTYAQCPVCQKFDPKLVAPIKPQNYGPGPGVEASSSGGSSFARVRCEEPRCDSGYMNKLSGSHIPGGVIYQCPKCHYTVSVGPGGRRVVLSSYLG</sequence>
<evidence type="ECO:0000256" key="4">
    <source>
        <dbReference type="PROSITE-ProRule" id="PRU00175"/>
    </source>
</evidence>
<keyword evidence="1" id="KW-0479">Metal-binding</keyword>
<dbReference type="Pfam" id="PF00097">
    <property type="entry name" value="zf-C3HC4"/>
    <property type="match status" value="1"/>
</dbReference>